<dbReference type="KEGG" id="thas:C6Y53_02030"/>
<dbReference type="RefSeq" id="WP_106470911.1">
    <property type="nucleotide sequence ID" value="NZ_CP027665.1"/>
</dbReference>
<evidence type="ECO:0000313" key="2">
    <source>
        <dbReference type="Proteomes" id="UP000237655"/>
    </source>
</evidence>
<dbReference type="Pfam" id="PF11836">
    <property type="entry name" value="Phage_TAC_11"/>
    <property type="match status" value="1"/>
</dbReference>
<protein>
    <submittedName>
        <fullName evidence="1">Uncharacterized protein</fullName>
    </submittedName>
</protein>
<dbReference type="EMBL" id="CP027665">
    <property type="protein sequence ID" value="AVO36596.1"/>
    <property type="molecule type" value="Genomic_DNA"/>
</dbReference>
<dbReference type="Proteomes" id="UP000237655">
    <property type="component" value="Chromosome"/>
</dbReference>
<accession>A0A2S0ML52</accession>
<sequence>MAEIVEEWAGKERLFRLNFGLVLDLEEATGEAIGRIFMRVAGGSYRAADIYHTIRLALIGGGASIIDAKRLLEAHFDTRPYVENASLAGAILASLMVGVEGNESDEPAEPEKIRFSEVSQICREFNLSPQELRDMRYPDFVNMVRGFNAGSKRQAEHITDDEFMDILNRYEPEALQ</sequence>
<keyword evidence="2" id="KW-1185">Reference proteome</keyword>
<dbReference type="InterPro" id="IPR021791">
    <property type="entry name" value="Phage_TAC_11"/>
</dbReference>
<name>A0A2S0ML52_9RHOB</name>
<reference evidence="2" key="1">
    <citation type="submission" date="2018-03" db="EMBL/GenBank/DDBJ databases">
        <title>Genomic analysis of the strain SH-1 isolated from shrimp intestine.</title>
        <authorList>
            <person name="Kim Y.-S."/>
            <person name="Kim S.-E."/>
            <person name="Kim K.-H."/>
        </authorList>
    </citation>
    <scope>NUCLEOTIDE SEQUENCE [LARGE SCALE GENOMIC DNA]</scope>
    <source>
        <strain evidence="2">SH-1</strain>
    </source>
</reference>
<organism evidence="1 2">
    <name type="scientific">Pukyongiella litopenaei</name>
    <dbReference type="NCBI Taxonomy" id="2605946"/>
    <lineage>
        <taxon>Bacteria</taxon>
        <taxon>Pseudomonadati</taxon>
        <taxon>Pseudomonadota</taxon>
        <taxon>Alphaproteobacteria</taxon>
        <taxon>Rhodobacterales</taxon>
        <taxon>Paracoccaceae</taxon>
        <taxon>Pukyongiella</taxon>
    </lineage>
</organism>
<evidence type="ECO:0000313" key="1">
    <source>
        <dbReference type="EMBL" id="AVO36596.1"/>
    </source>
</evidence>
<dbReference type="AlphaFoldDB" id="A0A2S0ML52"/>
<proteinExistence type="predicted"/>
<gene>
    <name evidence="1" type="ORF">C6Y53_02030</name>
</gene>